<feature type="region of interest" description="Disordered" evidence="1">
    <location>
        <begin position="1"/>
        <end position="24"/>
    </location>
</feature>
<dbReference type="HOGENOM" id="CLU_3087415_0_0_1"/>
<comment type="caution">
    <text evidence="2">The sequence shown here is derived from an EMBL/GenBank/DDBJ whole genome shotgun (WGS) entry which is preliminary data.</text>
</comment>
<keyword evidence="3" id="KW-1185">Reference proteome</keyword>
<dbReference type="Proteomes" id="UP000005446">
    <property type="component" value="Unassembled WGS sequence"/>
</dbReference>
<accession>H0ETD1</accession>
<evidence type="ECO:0000313" key="2">
    <source>
        <dbReference type="EMBL" id="EHK98226.1"/>
    </source>
</evidence>
<evidence type="ECO:0000256" key="1">
    <source>
        <dbReference type="SAM" id="MobiDB-lite"/>
    </source>
</evidence>
<evidence type="ECO:0000313" key="3">
    <source>
        <dbReference type="Proteomes" id="UP000005446"/>
    </source>
</evidence>
<dbReference type="InParanoid" id="H0ETD1"/>
<dbReference type="EMBL" id="AGUE01000161">
    <property type="protein sequence ID" value="EHK98226.1"/>
    <property type="molecule type" value="Genomic_DNA"/>
</dbReference>
<sequence length="52" mass="6201">MNRKERVKRNGAGASQISDRPKFSYPKLEYDARIRLDKKTQDMQTRRMTSQL</sequence>
<gene>
    <name evidence="2" type="ORF">M7I_5993</name>
</gene>
<protein>
    <submittedName>
        <fullName evidence="2">Uncharacterized protein</fullName>
    </submittedName>
</protein>
<name>H0ETD1_GLAL7</name>
<dbReference type="AlphaFoldDB" id="H0ETD1"/>
<organism evidence="2 3">
    <name type="scientific">Glarea lozoyensis (strain ATCC 74030 / MF5533)</name>
    <dbReference type="NCBI Taxonomy" id="1104152"/>
    <lineage>
        <taxon>Eukaryota</taxon>
        <taxon>Fungi</taxon>
        <taxon>Dikarya</taxon>
        <taxon>Ascomycota</taxon>
        <taxon>Pezizomycotina</taxon>
        <taxon>Leotiomycetes</taxon>
        <taxon>Helotiales</taxon>
        <taxon>Helotiaceae</taxon>
        <taxon>Glarea</taxon>
    </lineage>
</organism>
<proteinExistence type="predicted"/>
<reference evidence="2 3" key="1">
    <citation type="journal article" date="2012" name="Eukaryot. Cell">
        <title>Genome sequence of the fungus Glarea lozoyensis: the first genome sequence of a species from the Helotiaceae family.</title>
        <authorList>
            <person name="Youssar L."/>
            <person name="Gruening B.A."/>
            <person name="Erxleben A."/>
            <person name="Guenther S."/>
            <person name="Huettel W."/>
        </authorList>
    </citation>
    <scope>NUCLEOTIDE SEQUENCE [LARGE SCALE GENOMIC DNA]</scope>
    <source>
        <strain evidence="3">ATCC 74030 / MF5533</strain>
    </source>
</reference>